<name>A0A1M7UEE3_9BRAD</name>
<gene>
    <name evidence="2" type="ORF">SAMN05444170_4685</name>
</gene>
<feature type="transmembrane region" description="Helical" evidence="1">
    <location>
        <begin position="54"/>
        <end position="73"/>
    </location>
</feature>
<evidence type="ECO:0000256" key="1">
    <source>
        <dbReference type="SAM" id="Phobius"/>
    </source>
</evidence>
<evidence type="ECO:0000313" key="2">
    <source>
        <dbReference type="EMBL" id="SHN81316.1"/>
    </source>
</evidence>
<feature type="transmembrane region" description="Helical" evidence="1">
    <location>
        <begin position="80"/>
        <end position="98"/>
    </location>
</feature>
<feature type="transmembrane region" description="Helical" evidence="1">
    <location>
        <begin position="12"/>
        <end position="34"/>
    </location>
</feature>
<sequence>MKKIGEFVAEHVNKALAAAAAAAFGYFAAVGYWFCDILAVNEIYCAPLLVRSEIFFGIGVLIAILCMAWRLVSTPVANKAAVILFAIAIICLAVLMIITRETALPRTPEEIIEIHYVVPLQVVLGFILGQILIWIFDYVGSDLRDYVRKKFKLDNSDIT</sequence>
<keyword evidence="1" id="KW-1133">Transmembrane helix</keyword>
<dbReference type="Proteomes" id="UP000184096">
    <property type="component" value="Chromosome I"/>
</dbReference>
<proteinExistence type="predicted"/>
<dbReference type="EMBL" id="LT670849">
    <property type="protein sequence ID" value="SHN81316.1"/>
    <property type="molecule type" value="Genomic_DNA"/>
</dbReference>
<protein>
    <submittedName>
        <fullName evidence="2">Uncharacterized protein</fullName>
    </submittedName>
</protein>
<dbReference type="AlphaFoldDB" id="A0A1M7UEE3"/>
<keyword evidence="3" id="KW-1185">Reference proteome</keyword>
<evidence type="ECO:0000313" key="3">
    <source>
        <dbReference type="Proteomes" id="UP000184096"/>
    </source>
</evidence>
<feature type="transmembrane region" description="Helical" evidence="1">
    <location>
        <begin position="118"/>
        <end position="140"/>
    </location>
</feature>
<organism evidence="2 3">
    <name type="scientific">Bradyrhizobium erythrophlei</name>
    <dbReference type="NCBI Taxonomy" id="1437360"/>
    <lineage>
        <taxon>Bacteria</taxon>
        <taxon>Pseudomonadati</taxon>
        <taxon>Pseudomonadota</taxon>
        <taxon>Alphaproteobacteria</taxon>
        <taxon>Hyphomicrobiales</taxon>
        <taxon>Nitrobacteraceae</taxon>
        <taxon>Bradyrhizobium</taxon>
    </lineage>
</organism>
<dbReference type="RefSeq" id="WP_072821409.1">
    <property type="nucleotide sequence ID" value="NZ_LT670849.1"/>
</dbReference>
<keyword evidence="1" id="KW-0812">Transmembrane</keyword>
<accession>A0A1M7UEE3</accession>
<reference evidence="3" key="1">
    <citation type="submission" date="2016-11" db="EMBL/GenBank/DDBJ databases">
        <authorList>
            <person name="Varghese N."/>
            <person name="Submissions S."/>
        </authorList>
    </citation>
    <scope>NUCLEOTIDE SEQUENCE [LARGE SCALE GENOMIC DNA]</scope>
    <source>
        <strain evidence="3">GAS401</strain>
    </source>
</reference>
<keyword evidence="1" id="KW-0472">Membrane</keyword>